<reference evidence="1 2" key="1">
    <citation type="journal article" date="2019" name="Sci. Rep.">
        <title>Orb-weaving spider Araneus ventricosus genome elucidates the spidroin gene catalogue.</title>
        <authorList>
            <person name="Kono N."/>
            <person name="Nakamura H."/>
            <person name="Ohtoshi R."/>
            <person name="Moran D.A.P."/>
            <person name="Shinohara A."/>
            <person name="Yoshida Y."/>
            <person name="Fujiwara M."/>
            <person name="Mori M."/>
            <person name="Tomita M."/>
            <person name="Arakawa K."/>
        </authorList>
    </citation>
    <scope>NUCLEOTIDE SEQUENCE [LARGE SCALE GENOMIC DNA]</scope>
</reference>
<comment type="caution">
    <text evidence="1">The sequence shown here is derived from an EMBL/GenBank/DDBJ whole genome shotgun (WGS) entry which is preliminary data.</text>
</comment>
<organism evidence="1 2">
    <name type="scientific">Araneus ventricosus</name>
    <name type="common">Orbweaver spider</name>
    <name type="synonym">Epeira ventricosa</name>
    <dbReference type="NCBI Taxonomy" id="182803"/>
    <lineage>
        <taxon>Eukaryota</taxon>
        <taxon>Metazoa</taxon>
        <taxon>Ecdysozoa</taxon>
        <taxon>Arthropoda</taxon>
        <taxon>Chelicerata</taxon>
        <taxon>Arachnida</taxon>
        <taxon>Araneae</taxon>
        <taxon>Araneomorphae</taxon>
        <taxon>Entelegynae</taxon>
        <taxon>Araneoidea</taxon>
        <taxon>Araneidae</taxon>
        <taxon>Araneus</taxon>
    </lineage>
</organism>
<gene>
    <name evidence="1" type="ORF">AVEN_154038_1</name>
</gene>
<name>A0A4Y2NGU6_ARAVE</name>
<keyword evidence="2" id="KW-1185">Reference proteome</keyword>
<sequence>MWQNQLIAPGTWCIADTFQFRKTSLTGTIAADKIKKFLPAAVLNGSIQGNGKAHQDERKINSRFPAVLRSVIPHSRFGATQDSGATGRLWVTSIFSH</sequence>
<evidence type="ECO:0000313" key="1">
    <source>
        <dbReference type="EMBL" id="GBN38133.1"/>
    </source>
</evidence>
<dbReference type="AlphaFoldDB" id="A0A4Y2NGU6"/>
<accession>A0A4Y2NGU6</accession>
<dbReference type="Proteomes" id="UP000499080">
    <property type="component" value="Unassembled WGS sequence"/>
</dbReference>
<dbReference type="EMBL" id="BGPR01009126">
    <property type="protein sequence ID" value="GBN38133.1"/>
    <property type="molecule type" value="Genomic_DNA"/>
</dbReference>
<protein>
    <submittedName>
        <fullName evidence="1">Uncharacterized protein</fullName>
    </submittedName>
</protein>
<evidence type="ECO:0000313" key="2">
    <source>
        <dbReference type="Proteomes" id="UP000499080"/>
    </source>
</evidence>
<proteinExistence type="predicted"/>